<keyword evidence="1" id="KW-0472">Membrane</keyword>
<keyword evidence="1" id="KW-1133">Transmembrane helix</keyword>
<dbReference type="Pfam" id="PF15461">
    <property type="entry name" value="BCD"/>
    <property type="match status" value="1"/>
</dbReference>
<feature type="transmembrane region" description="Helical" evidence="1">
    <location>
        <begin position="152"/>
        <end position="170"/>
    </location>
</feature>
<keyword evidence="1" id="KW-0479">Metal-binding</keyword>
<protein>
    <recommendedName>
        <fullName evidence="1">Probable beta-carotene 15,15'-dioxygenase</fullName>
        <ecNumber evidence="1">1.13.11.63</ecNumber>
    </recommendedName>
</protein>
<keyword evidence="1" id="KW-1003">Cell membrane</keyword>
<keyword evidence="1" id="KW-0560">Oxidoreductase</keyword>
<accession>A0A1H3SC26</accession>
<dbReference type="NCBIfam" id="TIGR03753">
    <property type="entry name" value="blh_monoox"/>
    <property type="match status" value="1"/>
</dbReference>
<comment type="subcellular location">
    <subcellularLocation>
        <location evidence="1">Cell membrane</location>
        <topology evidence="1">Multi-pass membrane protein</topology>
    </subcellularLocation>
</comment>
<comment type="similarity">
    <text evidence="1">Belongs to the Brp/Blh beta-carotene diooxygenase family.</text>
</comment>
<feature type="transmembrane region" description="Helical" evidence="1">
    <location>
        <begin position="7"/>
        <end position="23"/>
    </location>
</feature>
<name>A0A1H3SC26_9BACT</name>
<dbReference type="EC" id="1.13.11.63" evidence="1"/>
<evidence type="ECO:0000313" key="2">
    <source>
        <dbReference type="EMBL" id="SDZ35105.1"/>
    </source>
</evidence>
<feature type="transmembrane region" description="Helical" evidence="1">
    <location>
        <begin position="69"/>
        <end position="94"/>
    </location>
</feature>
<dbReference type="RefSeq" id="WP_019598732.1">
    <property type="nucleotide sequence ID" value="NZ_FNQC01000011.1"/>
</dbReference>
<keyword evidence="1" id="KW-0408">Iron</keyword>
<organism evidence="2 3">
    <name type="scientific">Rhodonellum ikkaensis</name>
    <dbReference type="NCBI Taxonomy" id="336829"/>
    <lineage>
        <taxon>Bacteria</taxon>
        <taxon>Pseudomonadati</taxon>
        <taxon>Bacteroidota</taxon>
        <taxon>Cytophagia</taxon>
        <taxon>Cytophagales</taxon>
        <taxon>Cytophagaceae</taxon>
        <taxon>Rhodonellum</taxon>
    </lineage>
</organism>
<dbReference type="EMBL" id="FNQC01000011">
    <property type="protein sequence ID" value="SDZ35105.1"/>
    <property type="molecule type" value="Genomic_DNA"/>
</dbReference>
<feature type="transmembrane region" description="Helical" evidence="1">
    <location>
        <begin position="114"/>
        <end position="131"/>
    </location>
</feature>
<feature type="transmembrane region" description="Helical" evidence="1">
    <location>
        <begin position="29"/>
        <end position="48"/>
    </location>
</feature>
<reference evidence="2 3" key="1">
    <citation type="submission" date="2016-10" db="EMBL/GenBank/DDBJ databases">
        <authorList>
            <person name="Varghese N."/>
            <person name="Submissions S."/>
        </authorList>
    </citation>
    <scope>NUCLEOTIDE SEQUENCE [LARGE SCALE GENOMIC DNA]</scope>
    <source>
        <strain evidence="2 3">DSM 17997</strain>
    </source>
</reference>
<comment type="cofactor">
    <cofactor evidence="1">
        <name>Fe(2+)</name>
        <dbReference type="ChEBI" id="CHEBI:29033"/>
    </cofactor>
</comment>
<keyword evidence="1" id="KW-0812">Transmembrane</keyword>
<proteinExistence type="inferred from homology"/>
<dbReference type="InterPro" id="IPR022270">
    <property type="entry name" value="Blh_diox"/>
</dbReference>
<comment type="caution">
    <text evidence="2">The sequence shown here is derived from an EMBL/GenBank/DDBJ whole genome shotgun (WGS) entry which is preliminary data.</text>
</comment>
<feature type="transmembrane region" description="Helical" evidence="1">
    <location>
        <begin position="230"/>
        <end position="250"/>
    </location>
</feature>
<keyword evidence="3" id="KW-1185">Reference proteome</keyword>
<keyword evidence="1" id="KW-0223">Dioxygenase</keyword>
<evidence type="ECO:0000256" key="1">
    <source>
        <dbReference type="HAMAP-Rule" id="MF_02093"/>
    </source>
</evidence>
<comment type="function">
    <text evidence="1">Catalyzes the cleavage of beta-carotene at its central double bond (15,15') to yield two molecules of all-trans-retinal.</text>
</comment>
<gene>
    <name evidence="2" type="ORF">SAMN05444412_11125</name>
</gene>
<feature type="transmembrane region" description="Helical" evidence="1">
    <location>
        <begin position="262"/>
        <end position="280"/>
    </location>
</feature>
<comment type="caution">
    <text evidence="1">Lacks conserved residue(s) required for the propagation of feature annotation.</text>
</comment>
<dbReference type="Proteomes" id="UP000199663">
    <property type="component" value="Unassembled WGS sequence"/>
</dbReference>
<feature type="transmembrane region" description="Helical" evidence="1">
    <location>
        <begin position="176"/>
        <end position="209"/>
    </location>
</feature>
<dbReference type="HAMAP" id="MF_02093">
    <property type="entry name" value="Beta_carotene_diox"/>
    <property type="match status" value="1"/>
</dbReference>
<comment type="catalytic activity">
    <reaction evidence="1">
        <text>all-trans-beta-carotene + O2 = 2 all-trans-retinal</text>
        <dbReference type="Rhea" id="RHEA:32887"/>
        <dbReference type="ChEBI" id="CHEBI:15379"/>
        <dbReference type="ChEBI" id="CHEBI:17579"/>
        <dbReference type="ChEBI" id="CHEBI:17898"/>
        <dbReference type="EC" id="1.13.11.63"/>
    </reaction>
</comment>
<sequence>MKDIENLGKILGLLISILYLVFFQGNLTYQWVCFLLILVTIGIPHGAIDHLLERPRLDPKFLTFFILKYLLIIGSYLILWVFVPLFSLIAFILMSAYHFGQSHFIHSPIEKHKTFTYLAIGGFYLSVILWGDFEATSSIVGSVISIENFEIFGKYLIGSLFVLTGILIWINKKNTFWIWVTEMLVIGGVLFSLPLLLGFILYFGFWHALPSMAFEFKTLKIRLGISGFKPFIKMLLPFSTISILGIFLILWFVQGKMGQEQLILLFFVLVSLISAPHIWFMNRFIERSQN</sequence>
<evidence type="ECO:0000313" key="3">
    <source>
        <dbReference type="Proteomes" id="UP000199663"/>
    </source>
</evidence>